<evidence type="ECO:0000313" key="3">
    <source>
        <dbReference type="RefSeq" id="XP_031553028.1"/>
    </source>
</evidence>
<dbReference type="InParanoid" id="A0A6P8HD88"/>
<feature type="region of interest" description="Disordered" evidence="1">
    <location>
        <begin position="333"/>
        <end position="370"/>
    </location>
</feature>
<dbReference type="OrthoDB" id="5983137at2759"/>
<proteinExistence type="predicted"/>
<dbReference type="InterPro" id="IPR043502">
    <property type="entry name" value="DNA/RNA_pol_sf"/>
</dbReference>
<dbReference type="SUPFAM" id="SSF56672">
    <property type="entry name" value="DNA/RNA polymerases"/>
    <property type="match status" value="1"/>
</dbReference>
<dbReference type="CDD" id="cd01644">
    <property type="entry name" value="RT_pepA17"/>
    <property type="match status" value="1"/>
</dbReference>
<feature type="compositionally biased region" description="Basic and acidic residues" evidence="1">
    <location>
        <begin position="339"/>
        <end position="370"/>
    </location>
</feature>
<keyword evidence="2" id="KW-1185">Reference proteome</keyword>
<dbReference type="Pfam" id="PF03564">
    <property type="entry name" value="DUF1759"/>
    <property type="match status" value="1"/>
</dbReference>
<dbReference type="PANTHER" id="PTHR47331:SF5">
    <property type="entry name" value="RIBONUCLEASE H"/>
    <property type="match status" value="1"/>
</dbReference>
<dbReference type="Pfam" id="PF05380">
    <property type="entry name" value="Peptidase_A17"/>
    <property type="match status" value="1"/>
</dbReference>
<sequence>MGASMTPSAYPPYIPNNTYQEIVDIQRKEAELSETIATQQARSMLPTHKPPTFSGDAMEFPSFLTAFESLIESKVEDSVERLYFLGQYTTGRAKEVISGCLQRKTDHAYDEAKNLLQRQFGDPFKIASAHINSLSSWPQIKPNEGLALQDFALALEQAKSAMKGMSHTDDLNTAQVLRQLWEKLPRHLRSKWAERNSKTRSMKGRMADLEEFTQFVREQAELATDPVFSEEGVTKLSLEDKDKPTRTTFGRRPKRVKGSSFATDLTERNKYKPNVSCALCDKHHDLKDCEQFLKKPLSDRRDFMKEKKLCYGCFSNQHVAKNCKDRLSCKTCSKKHPTSMHDDDWTSKTKNQSEKSQPKETPRVSNKRADVCSVTEAGDIPVNLSVLPLWLSHENNPSNRVNVYALLDNASGGTFVKEELAQKLGIEGSETELLLTTIQGTETASSKAINGLIVTNLTDEDVSLELPRTFTMQVIPADRSEIPRPDVVGKIDHLREVSKEIPPYMEEVEVGLLIGLNCPSTLRPRDVVYGKDPEPYAVRSLLGWYINGPINSSKCNSLHCNRILLDKQMASTTAKGYVVAQRTVKERITPQSVERMFELDFSEIEKGTAMSREDRKFYQTVEDGIVHLEDSHYEMPLPLKDRNIKLPNNRVQAEKRLESLKKRLKSDNKYYTDYCNFMSEIIFKGYARKVDTNLETKDGKFWYLPHHGVYHAQKPTKVRIVFDCSARYEGQSLNDNLLQGPDLTSKLISVLTRFRQERFAFMTDIEKMFFQVKVRREDQSFLRFLWWPDGDTEKEPEEYCMTVHLFGAGSSPACANYALRRTADDNECEFGAEVANTLRKNFYVDDVLKSAHTEDEAIELAKNVKEVCARGGFNLTKFVGNTERIIDSIPQGDRAENVKNLALGQDKLPIERALGVHWCIESDVFKFRIQLKDKPCTRRGILSTISSVYDPLGLIATVVMVGKRILQDICYTSDWDEPVDDATRSRWEKWRSELHLFEHLDVPRSFKPEGFGNIASSQLHNMSDASMNGYG</sequence>
<dbReference type="Proteomes" id="UP000515163">
    <property type="component" value="Unplaced"/>
</dbReference>
<evidence type="ECO:0000313" key="2">
    <source>
        <dbReference type="Proteomes" id="UP000515163"/>
    </source>
</evidence>
<organism evidence="2 3">
    <name type="scientific">Actinia tenebrosa</name>
    <name type="common">Australian red waratah sea anemone</name>
    <dbReference type="NCBI Taxonomy" id="6105"/>
    <lineage>
        <taxon>Eukaryota</taxon>
        <taxon>Metazoa</taxon>
        <taxon>Cnidaria</taxon>
        <taxon>Anthozoa</taxon>
        <taxon>Hexacorallia</taxon>
        <taxon>Actiniaria</taxon>
        <taxon>Actiniidae</taxon>
        <taxon>Actinia</taxon>
    </lineage>
</organism>
<dbReference type="PANTHER" id="PTHR47331">
    <property type="entry name" value="PHD-TYPE DOMAIN-CONTAINING PROTEIN"/>
    <property type="match status" value="1"/>
</dbReference>
<dbReference type="InterPro" id="IPR005312">
    <property type="entry name" value="DUF1759"/>
</dbReference>
<dbReference type="RefSeq" id="XP_031553028.1">
    <property type="nucleotide sequence ID" value="XM_031697168.1"/>
</dbReference>
<gene>
    <name evidence="3" type="primary">LOC116290176</name>
</gene>
<accession>A0A6P8HD88</accession>
<dbReference type="InterPro" id="IPR008042">
    <property type="entry name" value="Retrotrans_Pao"/>
</dbReference>
<evidence type="ECO:0000256" key="1">
    <source>
        <dbReference type="SAM" id="MobiDB-lite"/>
    </source>
</evidence>
<protein>
    <submittedName>
        <fullName evidence="3">Uncharacterized protein LOC116290176</fullName>
    </submittedName>
</protein>
<reference evidence="3" key="1">
    <citation type="submission" date="2025-08" db="UniProtKB">
        <authorList>
            <consortium name="RefSeq"/>
        </authorList>
    </citation>
    <scope>IDENTIFICATION</scope>
    <source>
        <tissue evidence="3">Tentacle</tissue>
    </source>
</reference>
<dbReference type="GeneID" id="116290176"/>
<name>A0A6P8HD88_ACTTE</name>
<dbReference type="KEGG" id="aten:116290176"/>
<dbReference type="AlphaFoldDB" id="A0A6P8HD88"/>